<evidence type="ECO:0000256" key="1">
    <source>
        <dbReference type="SAM" id="Coils"/>
    </source>
</evidence>
<accession>A0AAV8VHU3</accession>
<name>A0AAV8VHU3_9CUCU</name>
<proteinExistence type="predicted"/>
<organism evidence="3 4">
    <name type="scientific">Exocentrus adspersus</name>
    <dbReference type="NCBI Taxonomy" id="1586481"/>
    <lineage>
        <taxon>Eukaryota</taxon>
        <taxon>Metazoa</taxon>
        <taxon>Ecdysozoa</taxon>
        <taxon>Arthropoda</taxon>
        <taxon>Hexapoda</taxon>
        <taxon>Insecta</taxon>
        <taxon>Pterygota</taxon>
        <taxon>Neoptera</taxon>
        <taxon>Endopterygota</taxon>
        <taxon>Coleoptera</taxon>
        <taxon>Polyphaga</taxon>
        <taxon>Cucujiformia</taxon>
        <taxon>Chrysomeloidea</taxon>
        <taxon>Cerambycidae</taxon>
        <taxon>Lamiinae</taxon>
        <taxon>Acanthocinini</taxon>
        <taxon>Exocentrus</taxon>
    </lineage>
</organism>
<keyword evidence="1" id="KW-0175">Coiled coil</keyword>
<dbReference type="EMBL" id="JANEYG010000087">
    <property type="protein sequence ID" value="KAJ8913773.1"/>
    <property type="molecule type" value="Genomic_DNA"/>
</dbReference>
<dbReference type="InterPro" id="IPR044822">
    <property type="entry name" value="Myb_DNA-bind_4"/>
</dbReference>
<dbReference type="Proteomes" id="UP001159042">
    <property type="component" value="Unassembled WGS sequence"/>
</dbReference>
<feature type="domain" description="Myb-like" evidence="2">
    <location>
        <begin position="38"/>
        <end position="98"/>
    </location>
</feature>
<feature type="coiled-coil region" evidence="1">
    <location>
        <begin position="199"/>
        <end position="241"/>
    </location>
</feature>
<sequence>MSDLSEFLVFPTEGASTPSTSNTSRASTSNNSRTVDFKWSVMETKLLIDLYEQYKKKVGTLEIKTIKQMWQRISEKLSEILNTIVTPANCENRWRVLDRNYKKYVDDQKSTGQSRKYFEYAQEMERLFGNKKSIHPPILLNSENIHVPEPETIQENEENMTVEASTSGVTEKEPAKNQNKKIPLHVHKSNPRKRKVTPLENIRQERHSYHNKRLEIEREKVQELKRRNDLLKERNNILKEYQCNCATNLL</sequence>
<evidence type="ECO:0000259" key="2">
    <source>
        <dbReference type="PROSITE" id="PS50090"/>
    </source>
</evidence>
<dbReference type="AlphaFoldDB" id="A0AAV8VHU3"/>
<protein>
    <recommendedName>
        <fullName evidence="2">Myb-like domain-containing protein</fullName>
    </recommendedName>
</protein>
<reference evidence="3 4" key="1">
    <citation type="journal article" date="2023" name="Insect Mol. Biol.">
        <title>Genome sequencing provides insights into the evolution of gene families encoding plant cell wall-degrading enzymes in longhorned beetles.</title>
        <authorList>
            <person name="Shin N.R."/>
            <person name="Okamura Y."/>
            <person name="Kirsch R."/>
            <person name="Pauchet Y."/>
        </authorList>
    </citation>
    <scope>NUCLEOTIDE SEQUENCE [LARGE SCALE GENOMIC DNA]</scope>
    <source>
        <strain evidence="3">EAD_L_NR</strain>
    </source>
</reference>
<keyword evidence="4" id="KW-1185">Reference proteome</keyword>
<dbReference type="InterPro" id="IPR001005">
    <property type="entry name" value="SANT/Myb"/>
</dbReference>
<gene>
    <name evidence="3" type="ORF">NQ315_002679</name>
</gene>
<dbReference type="Gene3D" id="1.10.10.60">
    <property type="entry name" value="Homeodomain-like"/>
    <property type="match status" value="1"/>
</dbReference>
<dbReference type="Pfam" id="PF13837">
    <property type="entry name" value="Myb_DNA-bind_4"/>
    <property type="match status" value="1"/>
</dbReference>
<evidence type="ECO:0000313" key="3">
    <source>
        <dbReference type="EMBL" id="KAJ8913773.1"/>
    </source>
</evidence>
<evidence type="ECO:0000313" key="4">
    <source>
        <dbReference type="Proteomes" id="UP001159042"/>
    </source>
</evidence>
<comment type="caution">
    <text evidence="3">The sequence shown here is derived from an EMBL/GenBank/DDBJ whole genome shotgun (WGS) entry which is preliminary data.</text>
</comment>
<dbReference type="PROSITE" id="PS50090">
    <property type="entry name" value="MYB_LIKE"/>
    <property type="match status" value="1"/>
</dbReference>